<evidence type="ECO:0000313" key="2">
    <source>
        <dbReference type="EMBL" id="KAG9231622.1"/>
    </source>
</evidence>
<evidence type="ECO:0000313" key="3">
    <source>
        <dbReference type="Proteomes" id="UP000824998"/>
    </source>
</evidence>
<dbReference type="Proteomes" id="UP000824998">
    <property type="component" value="Unassembled WGS sequence"/>
</dbReference>
<comment type="caution">
    <text evidence="2">The sequence shown here is derived from an EMBL/GenBank/DDBJ whole genome shotgun (WGS) entry which is preliminary data.</text>
</comment>
<reference evidence="2" key="1">
    <citation type="journal article" date="2021" name="IMA Fungus">
        <title>Genomic characterization of three marine fungi, including Emericellopsis atlantica sp. nov. with signatures of a generalist lifestyle and marine biomass degradation.</title>
        <authorList>
            <person name="Hagestad O.C."/>
            <person name="Hou L."/>
            <person name="Andersen J.H."/>
            <person name="Hansen E.H."/>
            <person name="Altermark B."/>
            <person name="Li C."/>
            <person name="Kuhnert E."/>
            <person name="Cox R.J."/>
            <person name="Crous P.W."/>
            <person name="Spatafora J.W."/>
            <person name="Lail K."/>
            <person name="Amirebrahimi M."/>
            <person name="Lipzen A."/>
            <person name="Pangilinan J."/>
            <person name="Andreopoulos W."/>
            <person name="Hayes R.D."/>
            <person name="Ng V."/>
            <person name="Grigoriev I.V."/>
            <person name="Jackson S.A."/>
            <person name="Sutton T.D.S."/>
            <person name="Dobson A.D.W."/>
            <person name="Rama T."/>
        </authorList>
    </citation>
    <scope>NUCLEOTIDE SEQUENCE</scope>
    <source>
        <strain evidence="2">TRa018bII</strain>
    </source>
</reference>
<organism evidence="2 3">
    <name type="scientific">Amylocarpus encephaloides</name>
    <dbReference type="NCBI Taxonomy" id="45428"/>
    <lineage>
        <taxon>Eukaryota</taxon>
        <taxon>Fungi</taxon>
        <taxon>Dikarya</taxon>
        <taxon>Ascomycota</taxon>
        <taxon>Pezizomycotina</taxon>
        <taxon>Leotiomycetes</taxon>
        <taxon>Helotiales</taxon>
        <taxon>Helotiales incertae sedis</taxon>
        <taxon>Amylocarpus</taxon>
    </lineage>
</organism>
<dbReference type="EMBL" id="MU251590">
    <property type="protein sequence ID" value="KAG9231622.1"/>
    <property type="molecule type" value="Genomic_DNA"/>
</dbReference>
<protein>
    <recommendedName>
        <fullName evidence="4">Developmental regulator protein</fullName>
    </recommendedName>
</protein>
<keyword evidence="3" id="KW-1185">Reference proteome</keyword>
<feature type="compositionally biased region" description="Low complexity" evidence="1">
    <location>
        <begin position="136"/>
        <end position="165"/>
    </location>
</feature>
<feature type="compositionally biased region" description="Polar residues" evidence="1">
    <location>
        <begin position="111"/>
        <end position="128"/>
    </location>
</feature>
<gene>
    <name evidence="2" type="ORF">BJ875DRAFT_111613</name>
</gene>
<evidence type="ECO:0000256" key="1">
    <source>
        <dbReference type="SAM" id="MobiDB-lite"/>
    </source>
</evidence>
<evidence type="ECO:0008006" key="4">
    <source>
        <dbReference type="Google" id="ProtNLM"/>
    </source>
</evidence>
<dbReference type="AlphaFoldDB" id="A0A9P7YDS5"/>
<accession>A0A9P7YDS5</accession>
<dbReference type="OrthoDB" id="371463at2759"/>
<feature type="region of interest" description="Disordered" evidence="1">
    <location>
        <begin position="71"/>
        <end position="172"/>
    </location>
</feature>
<proteinExistence type="predicted"/>
<feature type="compositionally biased region" description="Polar residues" evidence="1">
    <location>
        <begin position="87"/>
        <end position="97"/>
    </location>
</feature>
<name>A0A9P7YDS5_9HELO</name>
<sequence length="331" mass="36522">MPTYLVHGFRWARPLIRIHIIKQDLEDAASEWIMAPATSVALLNSFYTQYDFLPPSSPPPATYPIAALQPESPVQEEPVQSPRLTKKNTSSRQSLRASFSFRKNCPAAVNTRPTTAPLTRQPSTSNGLNGIHGNGTTRTDSPPSRPSHSTTSNSNSNLSTSSAPKKPTKKDPHFNTWSVIKLLEQYNLDDLNPPDSPYAYVADYILRVDLGISIADEINKYEAIQRAEEASVNNPASPPGEGGLSAREIRRKSRRLGWFEKFRDELQKGADIGWYVVVCGDEERDTGMPSAEFIEGSISEDSAEEEVSRTPRSAGLRGFFGRKKSVSAVAE</sequence>